<evidence type="ECO:0000313" key="3">
    <source>
        <dbReference type="Proteomes" id="UP000324800"/>
    </source>
</evidence>
<reference evidence="2 3" key="1">
    <citation type="submission" date="2019-03" db="EMBL/GenBank/DDBJ databases">
        <title>Single cell metagenomics reveals metabolic interactions within the superorganism composed of flagellate Streblomastix strix and complex community of Bacteroidetes bacteria on its surface.</title>
        <authorList>
            <person name="Treitli S.C."/>
            <person name="Kolisko M."/>
            <person name="Husnik F."/>
            <person name="Keeling P."/>
            <person name="Hampl V."/>
        </authorList>
    </citation>
    <scope>NUCLEOTIDE SEQUENCE [LARGE SCALE GENOMIC DNA]</scope>
    <source>
        <strain evidence="2">ST1C</strain>
    </source>
</reference>
<name>A0A5J4WVK0_9EUKA</name>
<evidence type="ECO:0000313" key="2">
    <source>
        <dbReference type="EMBL" id="KAA6398385.1"/>
    </source>
</evidence>
<gene>
    <name evidence="2" type="ORF">EZS28_006084</name>
</gene>
<dbReference type="Gene3D" id="1.10.443.10">
    <property type="entry name" value="Intergrase catalytic core"/>
    <property type="match status" value="1"/>
</dbReference>
<dbReference type="SUPFAM" id="SSF56349">
    <property type="entry name" value="DNA breaking-rejoining enzymes"/>
    <property type="match status" value="1"/>
</dbReference>
<dbReference type="GO" id="GO:0006310">
    <property type="term" value="P:DNA recombination"/>
    <property type="evidence" value="ECO:0007669"/>
    <property type="project" value="UniProtKB-KW"/>
</dbReference>
<evidence type="ECO:0000256" key="1">
    <source>
        <dbReference type="ARBA" id="ARBA00023172"/>
    </source>
</evidence>
<dbReference type="InterPro" id="IPR013762">
    <property type="entry name" value="Integrase-like_cat_sf"/>
</dbReference>
<dbReference type="AlphaFoldDB" id="A0A5J4WVK0"/>
<dbReference type="EMBL" id="SNRW01000968">
    <property type="protein sequence ID" value="KAA6398385.1"/>
    <property type="molecule type" value="Genomic_DNA"/>
</dbReference>
<dbReference type="Proteomes" id="UP000324800">
    <property type="component" value="Unassembled WGS sequence"/>
</dbReference>
<dbReference type="InterPro" id="IPR011010">
    <property type="entry name" value="DNA_brk_join_enz"/>
</dbReference>
<proteinExistence type="predicted"/>
<dbReference type="GO" id="GO:0003677">
    <property type="term" value="F:DNA binding"/>
    <property type="evidence" value="ECO:0007669"/>
    <property type="project" value="InterPro"/>
</dbReference>
<sequence>MRSGLGTEKDLMRRTMGLIMAFSATRMVELARITRNDIIFRDEIMIIKTVMKKYQKPKHFEITFNKRQISCCLVDTMKSWLSAEECTKKLDEVIWWDYERKKKL</sequence>
<organism evidence="2 3">
    <name type="scientific">Streblomastix strix</name>
    <dbReference type="NCBI Taxonomy" id="222440"/>
    <lineage>
        <taxon>Eukaryota</taxon>
        <taxon>Metamonada</taxon>
        <taxon>Preaxostyla</taxon>
        <taxon>Oxymonadida</taxon>
        <taxon>Streblomastigidae</taxon>
        <taxon>Streblomastix</taxon>
    </lineage>
</organism>
<evidence type="ECO:0008006" key="4">
    <source>
        <dbReference type="Google" id="ProtNLM"/>
    </source>
</evidence>
<dbReference type="GO" id="GO:0015074">
    <property type="term" value="P:DNA integration"/>
    <property type="evidence" value="ECO:0007669"/>
    <property type="project" value="InterPro"/>
</dbReference>
<keyword evidence="1" id="KW-0233">DNA recombination</keyword>
<protein>
    <recommendedName>
        <fullName evidence="4">Tyr recombinase domain-containing protein</fullName>
    </recommendedName>
</protein>
<comment type="caution">
    <text evidence="2">The sequence shown here is derived from an EMBL/GenBank/DDBJ whole genome shotgun (WGS) entry which is preliminary data.</text>
</comment>
<accession>A0A5J4WVK0</accession>